<dbReference type="AlphaFoldDB" id="A0A0D8Y4G0"/>
<evidence type="ECO:0000313" key="5">
    <source>
        <dbReference type="Proteomes" id="UP000053766"/>
    </source>
</evidence>
<evidence type="ECO:0000256" key="2">
    <source>
        <dbReference type="SAM" id="SignalP"/>
    </source>
</evidence>
<feature type="chain" id="PRO_5002336368" evidence="2">
    <location>
        <begin position="20"/>
        <end position="99"/>
    </location>
</feature>
<organism evidence="4 5">
    <name type="scientific">Dictyocaulus viviparus</name>
    <name type="common">Bovine lungworm</name>
    <dbReference type="NCBI Taxonomy" id="29172"/>
    <lineage>
        <taxon>Eukaryota</taxon>
        <taxon>Metazoa</taxon>
        <taxon>Ecdysozoa</taxon>
        <taxon>Nematoda</taxon>
        <taxon>Chromadorea</taxon>
        <taxon>Rhabditida</taxon>
        <taxon>Rhabditina</taxon>
        <taxon>Rhabditomorpha</taxon>
        <taxon>Strongyloidea</taxon>
        <taxon>Metastrongylidae</taxon>
        <taxon>Dictyocaulus</taxon>
    </lineage>
</organism>
<name>A0A0D8Y4G0_DICVI</name>
<sequence length="99" mass="11846">MKTTLYIIFIIGAFTSINAEMRREMICDVCKDVVKFVDRALTKGERIEEKLYRYCNNKCPHCLKRYCLKIDRSFKYIIRKLKDRAKPLEICKKLRLCST</sequence>
<reference evidence="4 5" key="1">
    <citation type="submission" date="2013-11" db="EMBL/GenBank/DDBJ databases">
        <title>Draft genome of the bovine lungworm Dictyocaulus viviparus.</title>
        <authorList>
            <person name="Mitreva M."/>
        </authorList>
    </citation>
    <scope>NUCLEOTIDE SEQUENCE [LARGE SCALE GENOMIC DNA]</scope>
    <source>
        <strain evidence="4 5">HannoverDv2000</strain>
    </source>
</reference>
<dbReference type="PROSITE" id="PS50015">
    <property type="entry name" value="SAP_B"/>
    <property type="match status" value="1"/>
</dbReference>
<dbReference type="EMBL" id="KN716191">
    <property type="protein sequence ID" value="KJH51082.1"/>
    <property type="molecule type" value="Genomic_DNA"/>
</dbReference>
<dbReference type="SUPFAM" id="SSF47862">
    <property type="entry name" value="Saposin"/>
    <property type="match status" value="1"/>
</dbReference>
<evidence type="ECO:0000259" key="3">
    <source>
        <dbReference type="PROSITE" id="PS50015"/>
    </source>
</evidence>
<keyword evidence="1" id="KW-1015">Disulfide bond</keyword>
<gene>
    <name evidence="4" type="ORF">DICVIV_02749</name>
</gene>
<accession>A0A0D8Y4G0</accession>
<dbReference type="InterPro" id="IPR008139">
    <property type="entry name" value="SaposinB_dom"/>
</dbReference>
<evidence type="ECO:0000313" key="4">
    <source>
        <dbReference type="EMBL" id="KJH51082.1"/>
    </source>
</evidence>
<dbReference type="Gene3D" id="1.10.225.10">
    <property type="entry name" value="Saposin-like"/>
    <property type="match status" value="1"/>
</dbReference>
<evidence type="ECO:0000256" key="1">
    <source>
        <dbReference type="ARBA" id="ARBA00023157"/>
    </source>
</evidence>
<dbReference type="InterPro" id="IPR011001">
    <property type="entry name" value="Saposin-like"/>
</dbReference>
<proteinExistence type="predicted"/>
<dbReference type="Proteomes" id="UP000053766">
    <property type="component" value="Unassembled WGS sequence"/>
</dbReference>
<keyword evidence="2" id="KW-0732">Signal</keyword>
<keyword evidence="5" id="KW-1185">Reference proteome</keyword>
<reference evidence="5" key="2">
    <citation type="journal article" date="2016" name="Sci. Rep.">
        <title>Dictyocaulus viviparus genome, variome and transcriptome elucidate lungworm biology and support future intervention.</title>
        <authorList>
            <person name="McNulty S.N."/>
            <person name="Strube C."/>
            <person name="Rosa B.A."/>
            <person name="Martin J.C."/>
            <person name="Tyagi R."/>
            <person name="Choi Y.J."/>
            <person name="Wang Q."/>
            <person name="Hallsworth Pepin K."/>
            <person name="Zhang X."/>
            <person name="Ozersky P."/>
            <person name="Wilson R.K."/>
            <person name="Sternberg P.W."/>
            <person name="Gasser R.B."/>
            <person name="Mitreva M."/>
        </authorList>
    </citation>
    <scope>NUCLEOTIDE SEQUENCE [LARGE SCALE GENOMIC DNA]</scope>
    <source>
        <strain evidence="5">HannoverDv2000</strain>
    </source>
</reference>
<protein>
    <submittedName>
        <fullName evidence="4">Surfactant protein B</fullName>
    </submittedName>
</protein>
<feature type="domain" description="Saposin B-type" evidence="3">
    <location>
        <begin position="23"/>
        <end position="99"/>
    </location>
</feature>
<feature type="signal peptide" evidence="2">
    <location>
        <begin position="1"/>
        <end position="19"/>
    </location>
</feature>